<evidence type="ECO:0000256" key="2">
    <source>
        <dbReference type="ARBA" id="ARBA00022898"/>
    </source>
</evidence>
<feature type="non-terminal residue" evidence="4">
    <location>
        <position position="338"/>
    </location>
</feature>
<reference evidence="4" key="1">
    <citation type="submission" date="2021-06" db="EMBL/GenBank/DDBJ databases">
        <authorList>
            <person name="Hodson N. C."/>
            <person name="Mongue J. A."/>
            <person name="Jaron S. K."/>
        </authorList>
    </citation>
    <scope>NUCLEOTIDE SEQUENCE</scope>
</reference>
<keyword evidence="5" id="KW-1185">Reference proteome</keyword>
<dbReference type="EMBL" id="CAJVCH010381247">
    <property type="protein sequence ID" value="CAG7816902.1"/>
    <property type="molecule type" value="Genomic_DNA"/>
</dbReference>
<dbReference type="PANTHER" id="PTHR42735:SF6">
    <property type="entry name" value="SPHINGOSINE-1-PHOSPHATE LYASE 1"/>
    <property type="match status" value="1"/>
</dbReference>
<evidence type="ECO:0000256" key="1">
    <source>
        <dbReference type="ARBA" id="ARBA00001933"/>
    </source>
</evidence>
<dbReference type="InterPro" id="IPR050477">
    <property type="entry name" value="GrpII_AminoAcid_Decarb"/>
</dbReference>
<proteinExistence type="predicted"/>
<name>A0A8J2KPL1_9HEXA</name>
<gene>
    <name evidence="4" type="ORF">AFUS01_LOCUS27496</name>
</gene>
<evidence type="ECO:0000313" key="5">
    <source>
        <dbReference type="Proteomes" id="UP000708208"/>
    </source>
</evidence>
<evidence type="ECO:0000256" key="3">
    <source>
        <dbReference type="ARBA" id="ARBA00023239"/>
    </source>
</evidence>
<organism evidence="4 5">
    <name type="scientific">Allacma fusca</name>
    <dbReference type="NCBI Taxonomy" id="39272"/>
    <lineage>
        <taxon>Eukaryota</taxon>
        <taxon>Metazoa</taxon>
        <taxon>Ecdysozoa</taxon>
        <taxon>Arthropoda</taxon>
        <taxon>Hexapoda</taxon>
        <taxon>Collembola</taxon>
        <taxon>Symphypleona</taxon>
        <taxon>Sminthuridae</taxon>
        <taxon>Allacma</taxon>
    </lineage>
</organism>
<keyword evidence="3" id="KW-0456">Lyase</keyword>
<dbReference type="GO" id="GO:0030149">
    <property type="term" value="P:sphingolipid catabolic process"/>
    <property type="evidence" value="ECO:0007669"/>
    <property type="project" value="TreeGrafter"/>
</dbReference>
<comment type="cofactor">
    <cofactor evidence="1">
        <name>pyridoxal 5'-phosphate</name>
        <dbReference type="ChEBI" id="CHEBI:597326"/>
    </cofactor>
</comment>
<dbReference type="GO" id="GO:0008117">
    <property type="term" value="F:sphinganine-1-phosphate aldolase activity"/>
    <property type="evidence" value="ECO:0007669"/>
    <property type="project" value="TreeGrafter"/>
</dbReference>
<dbReference type="GO" id="GO:0005783">
    <property type="term" value="C:endoplasmic reticulum"/>
    <property type="evidence" value="ECO:0007669"/>
    <property type="project" value="TreeGrafter"/>
</dbReference>
<dbReference type="Proteomes" id="UP000708208">
    <property type="component" value="Unassembled WGS sequence"/>
</dbReference>
<dbReference type="GO" id="GO:0016020">
    <property type="term" value="C:membrane"/>
    <property type="evidence" value="ECO:0007669"/>
    <property type="project" value="GOC"/>
</dbReference>
<keyword evidence="2" id="KW-0663">Pyridoxal phosphate</keyword>
<comment type="caution">
    <text evidence="4">The sequence shown here is derived from an EMBL/GenBank/DDBJ whole genome shotgun (WGS) entry which is preliminary data.</text>
</comment>
<sequence length="338" mass="38105">VTEGFKRYLFKKTRLIPLLRKEIKTQIAAGKETEENLLKLFTDNRNDNPEFNVRLSSQGLTNDEIVSKMEVYINLVINSQICQVTSGGTEFIILAVKAYRDYAVRFRGISNPEILIPVTAHAAFDKADKLLNMRVKHMGMSQATIKVRLDVMESMVTNGTCMLVWSTPTFPHGSIDAIQSIPKLGLKYNIIKHVDVCFRGFLLAFMPKAGFQVPSFDFSVDGVTSISADTHKYGFTPKGSSVFLFNDTKFRHHQYFVQTNWRGGIYATSTLAGSRLGFLLLAAGLHSFTRLRDIYVIFVYGEPQVSVIATGSDDFDSYSLADSLNTKWWSLNNLQFPY</sequence>
<dbReference type="OrthoDB" id="10254570at2759"/>
<feature type="non-terminal residue" evidence="4">
    <location>
        <position position="1"/>
    </location>
</feature>
<evidence type="ECO:0000313" key="4">
    <source>
        <dbReference type="EMBL" id="CAG7816902.1"/>
    </source>
</evidence>
<accession>A0A8J2KPL1</accession>
<dbReference type="AlphaFoldDB" id="A0A8J2KPL1"/>
<protein>
    <submittedName>
        <fullName evidence="4">Uncharacterized protein</fullName>
    </submittedName>
</protein>
<dbReference type="PANTHER" id="PTHR42735">
    <property type="match status" value="1"/>
</dbReference>